<keyword evidence="8" id="KW-0653">Protein transport</keyword>
<name>A0A0G3BSK9_9BURK</name>
<evidence type="ECO:0000256" key="8">
    <source>
        <dbReference type="ARBA" id="ARBA00022927"/>
    </source>
</evidence>
<gene>
    <name evidence="11" type="ORF">AAW51_3675</name>
</gene>
<reference evidence="11 12" key="1">
    <citation type="submission" date="2015-05" db="EMBL/GenBank/DDBJ databases">
        <authorList>
            <person name="Tang B."/>
            <person name="Yu Y."/>
        </authorList>
    </citation>
    <scope>NUCLEOTIDE SEQUENCE [LARGE SCALE GENOMIC DNA]</scope>
    <source>
        <strain evidence="11 12">DSM 7029</strain>
    </source>
</reference>
<evidence type="ECO:0000313" key="12">
    <source>
        <dbReference type="Proteomes" id="UP000035352"/>
    </source>
</evidence>
<keyword evidence="9" id="KW-0472">Membrane</keyword>
<evidence type="ECO:0000256" key="6">
    <source>
        <dbReference type="ARBA" id="ARBA00022500"/>
    </source>
</evidence>
<keyword evidence="5" id="KW-1003">Cell membrane</keyword>
<dbReference type="KEGG" id="pbh:AAW51_3675"/>
<evidence type="ECO:0000256" key="3">
    <source>
        <dbReference type="ARBA" id="ARBA00020392"/>
    </source>
</evidence>
<dbReference type="GO" id="GO:0005886">
    <property type="term" value="C:plasma membrane"/>
    <property type="evidence" value="ECO:0007669"/>
    <property type="project" value="UniProtKB-SubCell"/>
</dbReference>
<dbReference type="GO" id="GO:0009288">
    <property type="term" value="C:bacterial-type flagellum"/>
    <property type="evidence" value="ECO:0007669"/>
    <property type="project" value="InterPro"/>
</dbReference>
<keyword evidence="4" id="KW-0813">Transport</keyword>
<keyword evidence="11" id="KW-0282">Flagellum</keyword>
<keyword evidence="12" id="KW-1185">Reference proteome</keyword>
<evidence type="ECO:0000256" key="2">
    <source>
        <dbReference type="ARBA" id="ARBA00010004"/>
    </source>
</evidence>
<proteinExistence type="inferred from homology"/>
<comment type="similarity">
    <text evidence="2">Belongs to the FliJ family.</text>
</comment>
<dbReference type="GO" id="GO:0044781">
    <property type="term" value="P:bacterial-type flagellum organization"/>
    <property type="evidence" value="ECO:0007669"/>
    <property type="project" value="UniProtKB-KW"/>
</dbReference>
<dbReference type="Proteomes" id="UP000035352">
    <property type="component" value="Chromosome"/>
</dbReference>
<evidence type="ECO:0000256" key="9">
    <source>
        <dbReference type="ARBA" id="ARBA00023136"/>
    </source>
</evidence>
<comment type="subcellular location">
    <subcellularLocation>
        <location evidence="1">Cell membrane</location>
        <topology evidence="1">Peripheral membrane protein</topology>
        <orientation evidence="1">Cytoplasmic side</orientation>
    </subcellularLocation>
</comment>
<sequence>MSVHSLNRLIELREREVERLNVEVANKRAVGDRYRRSLERMTALCEGSGASAALPPALSLNCGNYKQAMLGMVDLHRQDLALHEADMAVSQRALDAAARKQEVFQQLLARRQAQLLREHESREQKRQDELATQVWWRGQR</sequence>
<evidence type="ECO:0000256" key="5">
    <source>
        <dbReference type="ARBA" id="ARBA00022475"/>
    </source>
</evidence>
<keyword evidence="11" id="KW-0966">Cell projection</keyword>
<dbReference type="InterPro" id="IPR012823">
    <property type="entry name" value="Flagell_FliJ"/>
</dbReference>
<dbReference type="GO" id="GO:0015031">
    <property type="term" value="P:protein transport"/>
    <property type="evidence" value="ECO:0007669"/>
    <property type="project" value="UniProtKB-KW"/>
</dbReference>
<protein>
    <recommendedName>
        <fullName evidence="3">Flagellar FliJ protein</fullName>
    </recommendedName>
</protein>
<evidence type="ECO:0000313" key="11">
    <source>
        <dbReference type="EMBL" id="AKJ30366.1"/>
    </source>
</evidence>
<dbReference type="InterPro" id="IPR053716">
    <property type="entry name" value="Flag_assembly_chemotaxis_eff"/>
</dbReference>
<accession>A0A0G3BSK9</accession>
<keyword evidence="11" id="KW-0969">Cilium</keyword>
<keyword evidence="6" id="KW-0145">Chemotaxis</keyword>
<dbReference type="AlphaFoldDB" id="A0A0G3BSK9"/>
<dbReference type="OrthoDB" id="8596394at2"/>
<evidence type="ECO:0000256" key="4">
    <source>
        <dbReference type="ARBA" id="ARBA00022448"/>
    </source>
</evidence>
<evidence type="ECO:0000256" key="1">
    <source>
        <dbReference type="ARBA" id="ARBA00004413"/>
    </source>
</evidence>
<dbReference type="NCBIfam" id="TIGR02473">
    <property type="entry name" value="flagell_FliJ"/>
    <property type="match status" value="1"/>
</dbReference>
<dbReference type="EMBL" id="CP011371">
    <property type="protein sequence ID" value="AKJ30366.1"/>
    <property type="molecule type" value="Genomic_DNA"/>
</dbReference>
<organism evidence="11 12">
    <name type="scientific">Caldimonas brevitalea</name>
    <dbReference type="NCBI Taxonomy" id="413882"/>
    <lineage>
        <taxon>Bacteria</taxon>
        <taxon>Pseudomonadati</taxon>
        <taxon>Pseudomonadota</taxon>
        <taxon>Betaproteobacteria</taxon>
        <taxon>Burkholderiales</taxon>
        <taxon>Sphaerotilaceae</taxon>
        <taxon>Caldimonas</taxon>
    </lineage>
</organism>
<dbReference type="STRING" id="413882.AAW51_3675"/>
<dbReference type="GO" id="GO:0006935">
    <property type="term" value="P:chemotaxis"/>
    <property type="evidence" value="ECO:0007669"/>
    <property type="project" value="UniProtKB-KW"/>
</dbReference>
<keyword evidence="7" id="KW-1005">Bacterial flagellum biogenesis</keyword>
<keyword evidence="10" id="KW-1006">Bacterial flagellum protein export</keyword>
<dbReference type="RefSeq" id="WP_047195751.1">
    <property type="nucleotide sequence ID" value="NZ_CP011371.1"/>
</dbReference>
<dbReference type="GO" id="GO:0071973">
    <property type="term" value="P:bacterial-type flagellum-dependent cell motility"/>
    <property type="evidence" value="ECO:0007669"/>
    <property type="project" value="InterPro"/>
</dbReference>
<dbReference type="Pfam" id="PF02050">
    <property type="entry name" value="FliJ"/>
    <property type="match status" value="1"/>
</dbReference>
<evidence type="ECO:0000256" key="10">
    <source>
        <dbReference type="ARBA" id="ARBA00023225"/>
    </source>
</evidence>
<evidence type="ECO:0000256" key="7">
    <source>
        <dbReference type="ARBA" id="ARBA00022795"/>
    </source>
</evidence>
<dbReference type="Gene3D" id="1.10.287.1700">
    <property type="match status" value="1"/>
</dbReference>